<name>A0A8J3X2C6_9ACTN</name>
<dbReference type="SMART" id="SM00283">
    <property type="entry name" value="MA"/>
    <property type="match status" value="1"/>
</dbReference>
<dbReference type="Proteomes" id="UP000599074">
    <property type="component" value="Unassembled WGS sequence"/>
</dbReference>
<feature type="domain" description="Methyl-accepting transducer" evidence="3">
    <location>
        <begin position="328"/>
        <end position="512"/>
    </location>
</feature>
<dbReference type="Pfam" id="PF13185">
    <property type="entry name" value="GAF_2"/>
    <property type="match status" value="2"/>
</dbReference>
<dbReference type="GO" id="GO:0016020">
    <property type="term" value="C:membrane"/>
    <property type="evidence" value="ECO:0007669"/>
    <property type="project" value="InterPro"/>
</dbReference>
<keyword evidence="5" id="KW-1185">Reference proteome</keyword>
<dbReference type="PANTHER" id="PTHR32089:SF112">
    <property type="entry name" value="LYSOZYME-LIKE PROTEIN-RELATED"/>
    <property type="match status" value="1"/>
</dbReference>
<organism evidence="4 5">
    <name type="scientific">Planosporangium mesophilum</name>
    <dbReference type="NCBI Taxonomy" id="689768"/>
    <lineage>
        <taxon>Bacteria</taxon>
        <taxon>Bacillati</taxon>
        <taxon>Actinomycetota</taxon>
        <taxon>Actinomycetes</taxon>
        <taxon>Micromonosporales</taxon>
        <taxon>Micromonosporaceae</taxon>
        <taxon>Planosporangium</taxon>
    </lineage>
</organism>
<evidence type="ECO:0000256" key="2">
    <source>
        <dbReference type="PROSITE-ProRule" id="PRU00284"/>
    </source>
</evidence>
<comment type="caution">
    <text evidence="4">The sequence shown here is derived from an EMBL/GenBank/DDBJ whole genome shotgun (WGS) entry which is preliminary data.</text>
</comment>
<dbReference type="SUPFAM" id="SSF55781">
    <property type="entry name" value="GAF domain-like"/>
    <property type="match status" value="2"/>
</dbReference>
<dbReference type="InterPro" id="IPR003018">
    <property type="entry name" value="GAF"/>
</dbReference>
<sequence length="512" mass="54038">MWLRSTPAPVAAPVPRDVEALERLLREFAAGVSTVQEVRMRTLTSLVEVLDLAYGAVWARNPDGSYTLAAEIGELSAVLSVPLAGADTLPGNAGLLGAAVAARRAVMISQTPSAGDQCARWQAAHQAGMVEGATVPMIDGDVVTAVLEFFGRKPLPAFASDKWAAITRIAVLEGNQAMATQALRETIEDREAVTDVVAKVGEAVDQQTAIRVALDSVRTFFGWAYGSFWALDETANVLRFSVESGAAGDEFRQVTLAASFAEGVGVSGRAWRARDLVFVRDLADVTDCVRAPAARRAGIRSGVCFPIMDGDRVIGTMDFFTTDTIELSPSRAAALRNVQVLVSQRLAVLRRVDDDARKARALLDTITQLREASLDAGRVAGQAVGGSSAMTTEVEALGQASAAIGDVIKIISGIAEQTNLLALNATIEAARAGEIGKGFAVVAGEVKELARETAEATQRVAQQVAGIQASSRSVADGIHATNQTIGRLDAIQARINAVLETQARMAADFDRQ</sequence>
<dbReference type="EMBL" id="BOON01000050">
    <property type="protein sequence ID" value="GII25357.1"/>
    <property type="molecule type" value="Genomic_DNA"/>
</dbReference>
<dbReference type="InterPro" id="IPR004089">
    <property type="entry name" value="MCPsignal_dom"/>
</dbReference>
<proteinExistence type="predicted"/>
<evidence type="ECO:0000256" key="1">
    <source>
        <dbReference type="ARBA" id="ARBA00023224"/>
    </source>
</evidence>
<accession>A0A8J3X2C6</accession>
<dbReference type="PANTHER" id="PTHR32089">
    <property type="entry name" value="METHYL-ACCEPTING CHEMOTAXIS PROTEIN MCPB"/>
    <property type="match status" value="1"/>
</dbReference>
<dbReference type="RefSeq" id="WP_168115154.1">
    <property type="nucleotide sequence ID" value="NZ_BOON01000050.1"/>
</dbReference>
<dbReference type="Gene3D" id="1.10.287.950">
    <property type="entry name" value="Methyl-accepting chemotaxis protein"/>
    <property type="match status" value="1"/>
</dbReference>
<dbReference type="SUPFAM" id="SSF58104">
    <property type="entry name" value="Methyl-accepting chemotaxis protein (MCP) signaling domain"/>
    <property type="match status" value="1"/>
</dbReference>
<evidence type="ECO:0000259" key="3">
    <source>
        <dbReference type="PROSITE" id="PS50111"/>
    </source>
</evidence>
<dbReference type="Pfam" id="PF00015">
    <property type="entry name" value="MCPsignal"/>
    <property type="match status" value="1"/>
</dbReference>
<dbReference type="SMART" id="SM00065">
    <property type="entry name" value="GAF"/>
    <property type="match status" value="2"/>
</dbReference>
<evidence type="ECO:0000313" key="4">
    <source>
        <dbReference type="EMBL" id="GII25357.1"/>
    </source>
</evidence>
<gene>
    <name evidence="4" type="ORF">Pme01_49540</name>
</gene>
<protein>
    <recommendedName>
        <fullName evidence="3">Methyl-accepting transducer domain-containing protein</fullName>
    </recommendedName>
</protein>
<evidence type="ECO:0000313" key="5">
    <source>
        <dbReference type="Proteomes" id="UP000599074"/>
    </source>
</evidence>
<dbReference type="PROSITE" id="PS50111">
    <property type="entry name" value="CHEMOTAXIS_TRANSDUC_2"/>
    <property type="match status" value="1"/>
</dbReference>
<reference evidence="4" key="1">
    <citation type="submission" date="2021-01" db="EMBL/GenBank/DDBJ databases">
        <title>Whole genome shotgun sequence of Planosporangium mesophilum NBRC 109066.</title>
        <authorList>
            <person name="Komaki H."/>
            <person name="Tamura T."/>
        </authorList>
    </citation>
    <scope>NUCLEOTIDE SEQUENCE</scope>
    <source>
        <strain evidence="4">NBRC 109066</strain>
    </source>
</reference>
<dbReference type="Gene3D" id="3.30.450.40">
    <property type="match status" value="2"/>
</dbReference>
<keyword evidence="1 2" id="KW-0807">Transducer</keyword>
<dbReference type="GO" id="GO:0007165">
    <property type="term" value="P:signal transduction"/>
    <property type="evidence" value="ECO:0007669"/>
    <property type="project" value="UniProtKB-KW"/>
</dbReference>
<dbReference type="AlphaFoldDB" id="A0A8J3X2C6"/>
<dbReference type="InterPro" id="IPR029016">
    <property type="entry name" value="GAF-like_dom_sf"/>
</dbReference>